<dbReference type="Pfam" id="PF03514">
    <property type="entry name" value="GRAS"/>
    <property type="match status" value="2"/>
</dbReference>
<evidence type="ECO:0000256" key="2">
    <source>
        <dbReference type="ARBA" id="ARBA00023163"/>
    </source>
</evidence>
<protein>
    <recommendedName>
        <fullName evidence="7">Scarecrow-like protein 9</fullName>
    </recommendedName>
</protein>
<reference evidence="5" key="1">
    <citation type="submission" date="2024-10" db="EMBL/GenBank/DDBJ databases">
        <authorList>
            <person name="Ryan C."/>
        </authorList>
    </citation>
    <scope>NUCLEOTIDE SEQUENCE [LARGE SCALE GENOMIC DNA]</scope>
</reference>
<keyword evidence="6" id="KW-1185">Reference proteome</keyword>
<dbReference type="PANTHER" id="PTHR31636">
    <property type="entry name" value="OSJNBA0084A10.13 PROTEIN-RELATED"/>
    <property type="match status" value="1"/>
</dbReference>
<evidence type="ECO:0000256" key="1">
    <source>
        <dbReference type="ARBA" id="ARBA00023015"/>
    </source>
</evidence>
<evidence type="ECO:0008006" key="7">
    <source>
        <dbReference type="Google" id="ProtNLM"/>
    </source>
</evidence>
<gene>
    <name evidence="5" type="ORF">URODEC1_LOCUS122754</name>
</gene>
<keyword evidence="2" id="KW-0804">Transcription</keyword>
<accession>A0ABC9H7I4</accession>
<comment type="caution">
    <text evidence="5">The sequence shown here is derived from an EMBL/GenBank/DDBJ whole genome shotgun (WGS) entry which is preliminary data.</text>
</comment>
<evidence type="ECO:0000313" key="5">
    <source>
        <dbReference type="EMBL" id="CAM0149587.1"/>
    </source>
</evidence>
<name>A0ABC9H7I4_9POAL</name>
<dbReference type="Proteomes" id="UP001497457">
    <property type="component" value="Unassembled WGS sequence"/>
</dbReference>
<comment type="similarity">
    <text evidence="3">Belongs to the GRAS family.</text>
</comment>
<comment type="caution">
    <text evidence="3">Lacks conserved residue(s) required for the propagation of feature annotation.</text>
</comment>
<evidence type="ECO:0000256" key="4">
    <source>
        <dbReference type="SAM" id="MobiDB-lite"/>
    </source>
</evidence>
<keyword evidence="1" id="KW-0805">Transcription regulation</keyword>
<evidence type="ECO:0000313" key="6">
    <source>
        <dbReference type="Proteomes" id="UP001497457"/>
    </source>
</evidence>
<dbReference type="InterPro" id="IPR005202">
    <property type="entry name" value="TF_GRAS"/>
</dbReference>
<sequence length="503" mass="57091">MTAAEPFSTSMFLDLPPTPRRPDDGDDAILAYISRMLLEEEEEGIDDHNLFYQYYPSDHPTLLQAQEPYARILSMADTEKDNEDMLNRLAFEKLLPVTSSLLAATSLTREDSNNKRQNIDWDDCLEGETGRESMVKVMVPEPEESSDVVDDMIVNAYGLCLAAMQGLRITMATTGKKRNGRRRSTTTENEAAVDLSTLLVHCAQAVAMDNRRSATELLLQIRQHCSPSGDATQRLAHCFAQGLEARLAGSGSQVYKSSSLVGNKQRTSLVELLRAYRLYTAACCFNMTSYKFANMAICKARCYWEEEKGAHRGLWHQLRVPVANLAALHGDLGGRSAGECCWHGHSPSPRDVVLGNIRKMKPDAFILNVTNGSYGNPFFVTRFRELMLHYSAMFDMLDATVPRDSDLRMLVERDLFRQRAFNAIACEGSDRVERPETYKQWQVRNHRAGLRQLPLDPDLVKLVREKVKEQFHKDFIVDVDQRWLLKGWKGRMLYAMSTWAVDE</sequence>
<feature type="region of interest" description="Disordered" evidence="4">
    <location>
        <begin position="1"/>
        <end position="24"/>
    </location>
</feature>
<feature type="region of interest" description="SAW" evidence="3">
    <location>
        <begin position="425"/>
        <end position="500"/>
    </location>
</feature>
<dbReference type="AlphaFoldDB" id="A0ABC9H7I4"/>
<organism evidence="5 6">
    <name type="scientific">Urochloa decumbens</name>
    <dbReference type="NCBI Taxonomy" id="240449"/>
    <lineage>
        <taxon>Eukaryota</taxon>
        <taxon>Viridiplantae</taxon>
        <taxon>Streptophyta</taxon>
        <taxon>Embryophyta</taxon>
        <taxon>Tracheophyta</taxon>
        <taxon>Spermatophyta</taxon>
        <taxon>Magnoliopsida</taxon>
        <taxon>Liliopsida</taxon>
        <taxon>Poales</taxon>
        <taxon>Poaceae</taxon>
        <taxon>PACMAD clade</taxon>
        <taxon>Panicoideae</taxon>
        <taxon>Panicodae</taxon>
        <taxon>Paniceae</taxon>
        <taxon>Melinidinae</taxon>
        <taxon>Urochloa</taxon>
    </lineage>
</organism>
<proteinExistence type="inferred from homology"/>
<dbReference type="EMBL" id="CAXIPR030002257">
    <property type="protein sequence ID" value="CAM0149587.1"/>
    <property type="molecule type" value="Genomic_DNA"/>
</dbReference>
<dbReference type="PROSITE" id="PS50985">
    <property type="entry name" value="GRAS"/>
    <property type="match status" value="1"/>
</dbReference>
<evidence type="ECO:0000256" key="3">
    <source>
        <dbReference type="PROSITE-ProRule" id="PRU01191"/>
    </source>
</evidence>